<keyword evidence="1" id="KW-0472">Membrane</keyword>
<evidence type="ECO:0000313" key="3">
    <source>
        <dbReference type="Proteomes" id="UP000692954"/>
    </source>
</evidence>
<reference evidence="2" key="1">
    <citation type="submission" date="2021-01" db="EMBL/GenBank/DDBJ databases">
        <authorList>
            <consortium name="Genoscope - CEA"/>
            <person name="William W."/>
        </authorList>
    </citation>
    <scope>NUCLEOTIDE SEQUENCE</scope>
</reference>
<keyword evidence="1" id="KW-0812">Transmembrane</keyword>
<evidence type="ECO:0008006" key="4">
    <source>
        <dbReference type="Google" id="ProtNLM"/>
    </source>
</evidence>
<comment type="caution">
    <text evidence="2">The sequence shown here is derived from an EMBL/GenBank/DDBJ whole genome shotgun (WGS) entry which is preliminary data.</text>
</comment>
<evidence type="ECO:0000256" key="1">
    <source>
        <dbReference type="SAM" id="Phobius"/>
    </source>
</evidence>
<dbReference type="Proteomes" id="UP000692954">
    <property type="component" value="Unassembled WGS sequence"/>
</dbReference>
<dbReference type="AlphaFoldDB" id="A0A8S1QU34"/>
<accession>A0A8S1QU34</accession>
<feature type="transmembrane region" description="Helical" evidence="1">
    <location>
        <begin position="58"/>
        <end position="78"/>
    </location>
</feature>
<keyword evidence="3" id="KW-1185">Reference proteome</keyword>
<name>A0A8S1QU34_9CILI</name>
<protein>
    <recommendedName>
        <fullName evidence="4">Transmembrane protein</fullName>
    </recommendedName>
</protein>
<sequence length="160" mass="19306">MGRKKDGELPIVRKIIIVLNMAIKRKLIFLNQQKDPRIKQYNQQVHTQIIHDQQHKMVNYLFVILHYMVQLIQIQIIIQVNQILKMPINHFIQTSQFYRNERIVGYISSDRRLSLSYIMLMNEEESFIKNQDQKQINQQELKHQQSILVEVIFIVQHQTN</sequence>
<dbReference type="EMBL" id="CAJJDN010000115">
    <property type="protein sequence ID" value="CAD8118010.1"/>
    <property type="molecule type" value="Genomic_DNA"/>
</dbReference>
<keyword evidence="1" id="KW-1133">Transmembrane helix</keyword>
<gene>
    <name evidence="2" type="ORF">PSON_ATCC_30995.1.T1150191</name>
</gene>
<evidence type="ECO:0000313" key="2">
    <source>
        <dbReference type="EMBL" id="CAD8118010.1"/>
    </source>
</evidence>
<proteinExistence type="predicted"/>
<organism evidence="2 3">
    <name type="scientific">Paramecium sonneborni</name>
    <dbReference type="NCBI Taxonomy" id="65129"/>
    <lineage>
        <taxon>Eukaryota</taxon>
        <taxon>Sar</taxon>
        <taxon>Alveolata</taxon>
        <taxon>Ciliophora</taxon>
        <taxon>Intramacronucleata</taxon>
        <taxon>Oligohymenophorea</taxon>
        <taxon>Peniculida</taxon>
        <taxon>Parameciidae</taxon>
        <taxon>Paramecium</taxon>
    </lineage>
</organism>